<gene>
    <name evidence="3" type="ORF">Cch02nite_80320</name>
</gene>
<dbReference type="InterPro" id="IPR036465">
    <property type="entry name" value="vWFA_dom_sf"/>
</dbReference>
<evidence type="ECO:0000313" key="4">
    <source>
        <dbReference type="Proteomes" id="UP000619293"/>
    </source>
</evidence>
<reference evidence="3 4" key="1">
    <citation type="submission" date="2021-01" db="EMBL/GenBank/DDBJ databases">
        <title>Whole genome shotgun sequence of Catellatospora chokoriensis NBRC 107358.</title>
        <authorList>
            <person name="Komaki H."/>
            <person name="Tamura T."/>
        </authorList>
    </citation>
    <scope>NUCLEOTIDE SEQUENCE [LARGE SCALE GENOMIC DNA]</scope>
    <source>
        <strain evidence="3 4">NBRC 107358</strain>
    </source>
</reference>
<dbReference type="AlphaFoldDB" id="A0A8J3NW47"/>
<dbReference type="InterPro" id="IPR002035">
    <property type="entry name" value="VWF_A"/>
</dbReference>
<dbReference type="SMART" id="SM00327">
    <property type="entry name" value="VWA"/>
    <property type="match status" value="1"/>
</dbReference>
<evidence type="ECO:0000259" key="2">
    <source>
        <dbReference type="PROSITE" id="PS50234"/>
    </source>
</evidence>
<feature type="domain" description="VWFA" evidence="2">
    <location>
        <begin position="68"/>
        <end position="277"/>
    </location>
</feature>
<accession>A0A8J3NW47</accession>
<keyword evidence="4" id="KW-1185">Reference proteome</keyword>
<dbReference type="Pfam" id="PF00092">
    <property type="entry name" value="VWA"/>
    <property type="match status" value="1"/>
</dbReference>
<dbReference type="EMBL" id="BONG01000105">
    <property type="protein sequence ID" value="GIF94588.1"/>
    <property type="molecule type" value="Genomic_DNA"/>
</dbReference>
<dbReference type="PROSITE" id="PS50234">
    <property type="entry name" value="VWFA"/>
    <property type="match status" value="1"/>
</dbReference>
<dbReference type="Gene3D" id="3.40.50.410">
    <property type="entry name" value="von Willebrand factor, type A domain"/>
    <property type="match status" value="1"/>
</dbReference>
<name>A0A8J3NW47_9ACTN</name>
<feature type="signal peptide" evidence="1">
    <location>
        <begin position="1"/>
        <end position="21"/>
    </location>
</feature>
<proteinExistence type="predicted"/>
<evidence type="ECO:0000256" key="1">
    <source>
        <dbReference type="SAM" id="SignalP"/>
    </source>
</evidence>
<sequence length="514" mass="49816">MKRALIAFAAASALIATPAFAADGNLPGGTSIAVTIATPADGAAVAPGPVTVTGTASVGTGVPVAGTSLIYVLDASSSTANPGAPSCGNILQCEIAAGLALNAQAQSGTIGDVGMVAFGVTAATADVQPGAGDQLLTGPATDGDGNGVRDIEEVISSTFINGVAKFTNKNVGGGQTNFADAIAKARTVAQASTRARKVVVFMSDGFAVGGGSINVPLAGIPDDIDIYTFAVGGGADCDYAGPNNEGSLEQITAATVPGGHCVQVTDVASLPAILPAVIGSRLTALSMRVDGGAFTPIGNAAITPDLPQDGPVNVNYSVATPALGIGSHEICVRADGTDGGGAGQVTDCHTVVVNGPGGAFAVEATGLVKVPRTPEAVCPPGATKTQVAVDLPPLVTTGALNASCSATGGTTTARSSVDGATLLGGAIQLSAVSSTCTGSSSGVNRSSQVVGTINGTPISAGPATIGIPGVATVHLNESTTGPGGRLVQNAVRVEVLGLLGIVTQQIVLGSCYLG</sequence>
<dbReference type="SUPFAM" id="SSF53300">
    <property type="entry name" value="vWA-like"/>
    <property type="match status" value="1"/>
</dbReference>
<dbReference type="NCBIfam" id="NF040603">
    <property type="entry name" value="choice_anch_P"/>
    <property type="match status" value="1"/>
</dbReference>
<comment type="caution">
    <text evidence="3">The sequence shown here is derived from an EMBL/GenBank/DDBJ whole genome shotgun (WGS) entry which is preliminary data.</text>
</comment>
<dbReference type="Proteomes" id="UP000619293">
    <property type="component" value="Unassembled WGS sequence"/>
</dbReference>
<feature type="chain" id="PRO_5035229037" description="VWFA domain-containing protein" evidence="1">
    <location>
        <begin position="22"/>
        <end position="514"/>
    </location>
</feature>
<protein>
    <recommendedName>
        <fullName evidence="2">VWFA domain-containing protein</fullName>
    </recommendedName>
</protein>
<keyword evidence="1" id="KW-0732">Signal</keyword>
<evidence type="ECO:0000313" key="3">
    <source>
        <dbReference type="EMBL" id="GIF94588.1"/>
    </source>
</evidence>
<organism evidence="3 4">
    <name type="scientific">Catellatospora chokoriensis</name>
    <dbReference type="NCBI Taxonomy" id="310353"/>
    <lineage>
        <taxon>Bacteria</taxon>
        <taxon>Bacillati</taxon>
        <taxon>Actinomycetota</taxon>
        <taxon>Actinomycetes</taxon>
        <taxon>Micromonosporales</taxon>
        <taxon>Micromonosporaceae</taxon>
        <taxon>Catellatospora</taxon>
    </lineage>
</organism>
<dbReference type="RefSeq" id="WP_191837182.1">
    <property type="nucleotide sequence ID" value="NZ_BAAALB010000001.1"/>
</dbReference>